<evidence type="ECO:0000313" key="2">
    <source>
        <dbReference type="EMBL" id="MBW80545.1"/>
    </source>
</evidence>
<feature type="chain" id="PRO_5015172878" evidence="1">
    <location>
        <begin position="19"/>
        <end position="40"/>
    </location>
</feature>
<organism evidence="2">
    <name type="scientific">Rhizophora mucronata</name>
    <name type="common">Asiatic mangrove</name>
    <dbReference type="NCBI Taxonomy" id="61149"/>
    <lineage>
        <taxon>Eukaryota</taxon>
        <taxon>Viridiplantae</taxon>
        <taxon>Streptophyta</taxon>
        <taxon>Embryophyta</taxon>
        <taxon>Tracheophyta</taxon>
        <taxon>Spermatophyta</taxon>
        <taxon>Magnoliopsida</taxon>
        <taxon>eudicotyledons</taxon>
        <taxon>Gunneridae</taxon>
        <taxon>Pentapetalae</taxon>
        <taxon>rosids</taxon>
        <taxon>fabids</taxon>
        <taxon>Malpighiales</taxon>
        <taxon>Rhizophoraceae</taxon>
        <taxon>Rhizophora</taxon>
    </lineage>
</organism>
<keyword evidence="1" id="KW-0732">Signal</keyword>
<feature type="signal peptide" evidence="1">
    <location>
        <begin position="1"/>
        <end position="18"/>
    </location>
</feature>
<sequence length="40" mass="4661">MHMGSKWIFLLSHALLLAIYHKRLRCSVPKSRKVVLDVVN</sequence>
<proteinExistence type="predicted"/>
<dbReference type="AlphaFoldDB" id="A0A2P2IH55"/>
<reference evidence="2" key="1">
    <citation type="submission" date="2018-02" db="EMBL/GenBank/DDBJ databases">
        <title>Rhizophora mucronata_Transcriptome.</title>
        <authorList>
            <person name="Meera S.P."/>
            <person name="Sreeshan A."/>
            <person name="Augustine A."/>
        </authorList>
    </citation>
    <scope>NUCLEOTIDE SEQUENCE</scope>
    <source>
        <tissue evidence="2">Leaf</tissue>
    </source>
</reference>
<dbReference type="Gene3D" id="1.20.5.100">
    <property type="entry name" value="Cytochrome c1, transmembrane anchor, C-terminal"/>
    <property type="match status" value="1"/>
</dbReference>
<name>A0A2P2IH55_RHIMU</name>
<dbReference type="EMBL" id="GGEC01000062">
    <property type="protein sequence ID" value="MBW80545.1"/>
    <property type="molecule type" value="Transcribed_RNA"/>
</dbReference>
<protein>
    <submittedName>
        <fullName evidence="2">Uncharacterized protein</fullName>
    </submittedName>
</protein>
<dbReference type="SUPFAM" id="SSF81496">
    <property type="entry name" value="Cytochrome c1 subunit of cytochrome bc1 complex (Ubiquinol-cytochrome c reductase), transmembrane anchor"/>
    <property type="match status" value="1"/>
</dbReference>
<evidence type="ECO:0000256" key="1">
    <source>
        <dbReference type="SAM" id="SignalP"/>
    </source>
</evidence>
<dbReference type="InterPro" id="IPR021157">
    <property type="entry name" value="Cyt_c1_TM_anchor_C"/>
</dbReference>
<accession>A0A2P2IH55</accession>